<dbReference type="WBParaSite" id="TASK_0000245701-mRNA-1">
    <property type="protein sequence ID" value="TASK_0000245701-mRNA-1"/>
    <property type="gene ID" value="TASK_0000245701"/>
</dbReference>
<evidence type="ECO:0000313" key="3">
    <source>
        <dbReference type="WBParaSite" id="TASK_0000245701-mRNA-1"/>
    </source>
</evidence>
<protein>
    <submittedName>
        <fullName evidence="1 3">Uncharacterized protein</fullName>
    </submittedName>
</protein>
<keyword evidence="2" id="KW-1185">Reference proteome</keyword>
<sequence>MQELLLYKTTLTSAIPMRVHDCASTYRGKSSATFPGNREDISNFVRVVNRPSYIKPHEWARLTGRSGLASFRFGNSTLCHRGEKGALGSLIRADATAELSHKMVINYDLAHVFNRYSLFQLTELFGGT</sequence>
<dbReference type="OrthoDB" id="10352644at2759"/>
<organism evidence="3">
    <name type="scientific">Taenia asiatica</name>
    <name type="common">Asian tapeworm</name>
    <dbReference type="NCBI Taxonomy" id="60517"/>
    <lineage>
        <taxon>Eukaryota</taxon>
        <taxon>Metazoa</taxon>
        <taxon>Spiralia</taxon>
        <taxon>Lophotrochozoa</taxon>
        <taxon>Platyhelminthes</taxon>
        <taxon>Cestoda</taxon>
        <taxon>Eucestoda</taxon>
        <taxon>Cyclophyllidea</taxon>
        <taxon>Taeniidae</taxon>
        <taxon>Taenia</taxon>
    </lineage>
</organism>
<proteinExistence type="predicted"/>
<reference evidence="1 2" key="2">
    <citation type="submission" date="2018-11" db="EMBL/GenBank/DDBJ databases">
        <authorList>
            <consortium name="Pathogen Informatics"/>
        </authorList>
    </citation>
    <scope>NUCLEOTIDE SEQUENCE [LARGE SCALE GENOMIC DNA]</scope>
</reference>
<accession>A0A0R3VYG3</accession>
<evidence type="ECO:0000313" key="2">
    <source>
        <dbReference type="Proteomes" id="UP000282613"/>
    </source>
</evidence>
<name>A0A0R3VYG3_TAEAS</name>
<dbReference type="AlphaFoldDB" id="A0A0R3VYG3"/>
<dbReference type="EMBL" id="UYRS01001724">
    <property type="protein sequence ID" value="VDK25272.1"/>
    <property type="molecule type" value="Genomic_DNA"/>
</dbReference>
<gene>
    <name evidence="1" type="ORF">TASK_LOCUS2458</name>
</gene>
<reference evidence="3" key="1">
    <citation type="submission" date="2017-02" db="UniProtKB">
        <authorList>
            <consortium name="WormBaseParasite"/>
        </authorList>
    </citation>
    <scope>IDENTIFICATION</scope>
</reference>
<dbReference type="Proteomes" id="UP000282613">
    <property type="component" value="Unassembled WGS sequence"/>
</dbReference>
<evidence type="ECO:0000313" key="1">
    <source>
        <dbReference type="EMBL" id="VDK25272.1"/>
    </source>
</evidence>